<dbReference type="PANTHER" id="PTHR10937:SF4">
    <property type="entry name" value="GLUCOSAMINE-6-PHOSPHATE DEAMINASE"/>
    <property type="match status" value="1"/>
</dbReference>
<dbReference type="EMBL" id="FXTU01000003">
    <property type="protein sequence ID" value="SMP16691.1"/>
    <property type="molecule type" value="Genomic_DNA"/>
</dbReference>
<dbReference type="Gene3D" id="3.40.50.10490">
    <property type="entry name" value="Glucose-6-phosphate isomerase like protein, domain 1"/>
    <property type="match status" value="2"/>
</dbReference>
<dbReference type="Proteomes" id="UP001157946">
    <property type="component" value="Unassembled WGS sequence"/>
</dbReference>
<proteinExistence type="predicted"/>
<gene>
    <name evidence="3" type="ORF">SAMN06265361_10321</name>
</gene>
<evidence type="ECO:0000259" key="2">
    <source>
        <dbReference type="PROSITE" id="PS51464"/>
    </source>
</evidence>
<dbReference type="GO" id="GO:1901135">
    <property type="term" value="P:carbohydrate derivative metabolic process"/>
    <property type="evidence" value="ECO:0007669"/>
    <property type="project" value="InterPro"/>
</dbReference>
<dbReference type="InterPro" id="IPR035490">
    <property type="entry name" value="GlmS/FrlB_SIS"/>
</dbReference>
<keyword evidence="1" id="KW-0677">Repeat</keyword>
<dbReference type="GO" id="GO:0008483">
    <property type="term" value="F:transaminase activity"/>
    <property type="evidence" value="ECO:0007669"/>
    <property type="project" value="UniProtKB-KW"/>
</dbReference>
<feature type="domain" description="SIS" evidence="2">
    <location>
        <begin position="31"/>
        <end position="182"/>
    </location>
</feature>
<keyword evidence="3" id="KW-0032">Aminotransferase</keyword>
<dbReference type="AlphaFoldDB" id="A0AA45WN02"/>
<dbReference type="InterPro" id="IPR035466">
    <property type="entry name" value="GlmS/AgaS_SIS"/>
</dbReference>
<evidence type="ECO:0000256" key="1">
    <source>
        <dbReference type="ARBA" id="ARBA00022737"/>
    </source>
</evidence>
<keyword evidence="3" id="KW-0808">Transferase</keyword>
<evidence type="ECO:0000313" key="4">
    <source>
        <dbReference type="Proteomes" id="UP001157946"/>
    </source>
</evidence>
<name>A0AA45WN02_9BACL</name>
<keyword evidence="4" id="KW-1185">Reference proteome</keyword>
<dbReference type="CDD" id="cd05008">
    <property type="entry name" value="SIS_GlmS_GlmD_1"/>
    <property type="match status" value="1"/>
</dbReference>
<dbReference type="CDD" id="cd05009">
    <property type="entry name" value="SIS_GlmS_GlmD_2"/>
    <property type="match status" value="1"/>
</dbReference>
<dbReference type="Pfam" id="PF01380">
    <property type="entry name" value="SIS"/>
    <property type="match status" value="1"/>
</dbReference>
<dbReference type="PANTHER" id="PTHR10937">
    <property type="entry name" value="GLUCOSAMINE--FRUCTOSE-6-PHOSPHATE AMINOTRANSFERASE, ISOMERIZING"/>
    <property type="match status" value="1"/>
</dbReference>
<dbReference type="InterPro" id="IPR001347">
    <property type="entry name" value="SIS_dom"/>
</dbReference>
<reference evidence="3" key="1">
    <citation type="submission" date="2017-05" db="EMBL/GenBank/DDBJ databases">
        <authorList>
            <person name="Varghese N."/>
            <person name="Submissions S."/>
        </authorList>
    </citation>
    <scope>NUCLEOTIDE SEQUENCE</scope>
    <source>
        <strain evidence="3">DSM 45262</strain>
    </source>
</reference>
<dbReference type="RefSeq" id="WP_284724170.1">
    <property type="nucleotide sequence ID" value="NZ_FXTU01000003.1"/>
</dbReference>
<dbReference type="PROSITE" id="PS51464">
    <property type="entry name" value="SIS"/>
    <property type="match status" value="2"/>
</dbReference>
<comment type="caution">
    <text evidence="3">The sequence shown here is derived from an EMBL/GenBank/DDBJ whole genome shotgun (WGS) entry which is preliminary data.</text>
</comment>
<dbReference type="GO" id="GO:0097367">
    <property type="term" value="F:carbohydrate derivative binding"/>
    <property type="evidence" value="ECO:0007669"/>
    <property type="project" value="InterPro"/>
</dbReference>
<accession>A0AA45WN02</accession>
<protein>
    <submittedName>
        <fullName evidence="3">Glucosamine--fructose-6-phosphate aminotransferase (Isomerizing)</fullName>
    </submittedName>
</protein>
<evidence type="ECO:0000313" key="3">
    <source>
        <dbReference type="EMBL" id="SMP16691.1"/>
    </source>
</evidence>
<sequence>MVQTHTYQEIKQQPETWRQTIKLVLSKAAELKQLFNNINPDEVLFTGCGTSYYIAMTAASTFQEKTGISAKAVPASEVFLNPGAVFGKNKRTVLIGSSRSGNTTEVVRAVAYAQQNKLAHCIAITTQPDSELARIADDVISLPHSQEKSVVMTGSFTNLLLVSQLLAGILSADEGFLAELSRLPDIGASVIARVEPTAESVAADEAFGHFIYLGLGAYLGLAYEGMLKLKEMTQLYAEAFNPLEFRHGPISVLDGQCRVLLLSNGAIRSYERALVEDVRKFGADAVVLGDGLDDFHCDVKIALDSGLGDLSRSLLYLPFLQLFAYHRTLKMGLNPDSPRNLEQVVVLDE</sequence>
<dbReference type="SUPFAM" id="SSF53697">
    <property type="entry name" value="SIS domain"/>
    <property type="match status" value="1"/>
</dbReference>
<dbReference type="InterPro" id="IPR046348">
    <property type="entry name" value="SIS_dom_sf"/>
</dbReference>
<organism evidence="3 4">
    <name type="scientific">Laceyella tengchongensis</name>
    <dbReference type="NCBI Taxonomy" id="574699"/>
    <lineage>
        <taxon>Bacteria</taxon>
        <taxon>Bacillati</taxon>
        <taxon>Bacillota</taxon>
        <taxon>Bacilli</taxon>
        <taxon>Bacillales</taxon>
        <taxon>Thermoactinomycetaceae</taxon>
        <taxon>Laceyella</taxon>
    </lineage>
</organism>
<feature type="domain" description="SIS" evidence="2">
    <location>
        <begin position="197"/>
        <end position="338"/>
    </location>
</feature>